<feature type="domain" description="Amidohydrolase 3" evidence="1">
    <location>
        <begin position="99"/>
        <end position="384"/>
    </location>
</feature>
<dbReference type="Gene3D" id="2.30.40.10">
    <property type="entry name" value="Urease, subunit C, domain 1"/>
    <property type="match status" value="1"/>
</dbReference>
<dbReference type="InterPro" id="IPR032466">
    <property type="entry name" value="Metal_Hydrolase"/>
</dbReference>
<protein>
    <submittedName>
        <fullName evidence="2">Amidohydrolase</fullName>
    </submittedName>
</protein>
<evidence type="ECO:0000313" key="2">
    <source>
        <dbReference type="EMBL" id="MFB9526448.1"/>
    </source>
</evidence>
<dbReference type="SUPFAM" id="SSF51338">
    <property type="entry name" value="Composite domain of metallo-dependent hydrolases"/>
    <property type="match status" value="1"/>
</dbReference>
<dbReference type="Pfam" id="PF07969">
    <property type="entry name" value="Amidohydro_3"/>
    <property type="match status" value="1"/>
</dbReference>
<dbReference type="InterPro" id="IPR052349">
    <property type="entry name" value="Metallo-hydrolase_Enzymes"/>
</dbReference>
<evidence type="ECO:0000259" key="1">
    <source>
        <dbReference type="Pfam" id="PF07969"/>
    </source>
</evidence>
<gene>
    <name evidence="2" type="ORF">ACFFRN_07465</name>
</gene>
<organism evidence="2 3">
    <name type="scientific">Nonomuraea roseola</name>
    <dbReference type="NCBI Taxonomy" id="46179"/>
    <lineage>
        <taxon>Bacteria</taxon>
        <taxon>Bacillati</taxon>
        <taxon>Actinomycetota</taxon>
        <taxon>Actinomycetes</taxon>
        <taxon>Streptosporangiales</taxon>
        <taxon>Streptosporangiaceae</taxon>
        <taxon>Nonomuraea</taxon>
    </lineage>
</organism>
<dbReference type="InterPro" id="IPR011059">
    <property type="entry name" value="Metal-dep_hydrolase_composite"/>
</dbReference>
<dbReference type="PANTHER" id="PTHR32027:SF9">
    <property type="entry name" value="BLL3847 PROTEIN"/>
    <property type="match status" value="1"/>
</dbReference>
<dbReference type="PANTHER" id="PTHR32027">
    <property type="entry name" value="CYTOSINE DEAMINASE"/>
    <property type="match status" value="1"/>
</dbReference>
<dbReference type="Gene3D" id="3.20.20.140">
    <property type="entry name" value="Metal-dependent hydrolases"/>
    <property type="match status" value="1"/>
</dbReference>
<dbReference type="CDD" id="cd01293">
    <property type="entry name" value="Bact_CD"/>
    <property type="match status" value="1"/>
</dbReference>
<name>A0ABV5PUQ2_9ACTN</name>
<sequence>MTDILLRGGRPWRLPAPADLLVRDGVIARVGQGLDAGGARVVDVSGRLVLPGLVEAHCHLDKTLYGGAWVPHSADDTLTGRMFNDLGRRAELGVPSVERITALLERMSSFGTTHVRTHTDIDPAVGLRGVEAVGEAAAALTDRISVRQVAFPQHGLLTNPGTAELLEEALKSGVEAIGGIDPAGIDRDPVRHLDTVFELASRYGAAVDIHLHDGGTLGAWELELIIERTAALGLGGRVTVSHAYALGQIDGAHQDRLAKGLAEAGVAVATAAVYSFPVPPVRKLREAGVTVACGHDGIRDLWGPYGSGDMLERAMHLAYRSTFRADADIELALEAATYGGARALGLPGYGLSVGDQADLVVVPVGGAAEAVVAHPPRSLVMKRGVLLSA</sequence>
<keyword evidence="3" id="KW-1185">Reference proteome</keyword>
<dbReference type="NCBIfam" id="NF004636">
    <property type="entry name" value="PRK05985.1"/>
    <property type="match status" value="1"/>
</dbReference>
<dbReference type="RefSeq" id="WP_346123502.1">
    <property type="nucleotide sequence ID" value="NZ_BAAAXC010000014.1"/>
</dbReference>
<dbReference type="InterPro" id="IPR013108">
    <property type="entry name" value="Amidohydro_3"/>
</dbReference>
<proteinExistence type="predicted"/>
<evidence type="ECO:0000313" key="3">
    <source>
        <dbReference type="Proteomes" id="UP001589646"/>
    </source>
</evidence>
<comment type="caution">
    <text evidence="2">The sequence shown here is derived from an EMBL/GenBank/DDBJ whole genome shotgun (WGS) entry which is preliminary data.</text>
</comment>
<accession>A0ABV5PUQ2</accession>
<dbReference type="Proteomes" id="UP001589646">
    <property type="component" value="Unassembled WGS sequence"/>
</dbReference>
<dbReference type="EMBL" id="JBHMCE010000002">
    <property type="protein sequence ID" value="MFB9526448.1"/>
    <property type="molecule type" value="Genomic_DNA"/>
</dbReference>
<dbReference type="SUPFAM" id="SSF51556">
    <property type="entry name" value="Metallo-dependent hydrolases"/>
    <property type="match status" value="1"/>
</dbReference>
<reference evidence="2 3" key="1">
    <citation type="submission" date="2024-09" db="EMBL/GenBank/DDBJ databases">
        <authorList>
            <person name="Sun Q."/>
            <person name="Mori K."/>
        </authorList>
    </citation>
    <scope>NUCLEOTIDE SEQUENCE [LARGE SCALE GENOMIC DNA]</scope>
    <source>
        <strain evidence="2 3">JCM 3323</strain>
    </source>
</reference>